<dbReference type="AlphaFoldDB" id="A0A0F9YGD2"/>
<reference evidence="1" key="1">
    <citation type="journal article" date="2015" name="Nature">
        <title>Complex archaea that bridge the gap between prokaryotes and eukaryotes.</title>
        <authorList>
            <person name="Spang A."/>
            <person name="Saw J.H."/>
            <person name="Jorgensen S.L."/>
            <person name="Zaremba-Niedzwiedzka K."/>
            <person name="Martijn J."/>
            <person name="Lind A.E."/>
            <person name="van Eijk R."/>
            <person name="Schleper C."/>
            <person name="Guy L."/>
            <person name="Ettema T.J."/>
        </authorList>
    </citation>
    <scope>NUCLEOTIDE SEQUENCE</scope>
</reference>
<name>A0A0F9YGD2_9ZZZZ</name>
<organism evidence="1">
    <name type="scientific">marine sediment metagenome</name>
    <dbReference type="NCBI Taxonomy" id="412755"/>
    <lineage>
        <taxon>unclassified sequences</taxon>
        <taxon>metagenomes</taxon>
        <taxon>ecological metagenomes</taxon>
    </lineage>
</organism>
<gene>
    <name evidence="1" type="ORF">LCGC14_0017400</name>
</gene>
<proteinExistence type="predicted"/>
<protein>
    <recommendedName>
        <fullName evidence="2">PEP-CTERM protein-sorting domain-containing protein</fullName>
    </recommendedName>
</protein>
<evidence type="ECO:0000313" key="1">
    <source>
        <dbReference type="EMBL" id="KKO11262.1"/>
    </source>
</evidence>
<evidence type="ECO:0008006" key="2">
    <source>
        <dbReference type="Google" id="ProtNLM"/>
    </source>
</evidence>
<dbReference type="NCBIfam" id="TIGR02595">
    <property type="entry name" value="PEP_CTERM"/>
    <property type="match status" value="1"/>
</dbReference>
<sequence length="266" mass="28835">MRRLVFLLVGIVALTIVSPSYGDVTLYDSSVSSQTPDDQDLYYFAFDPVFGPIQATQSWGAGLTTLDTTGDISEAAGYYNYDALLSQPAKVPIALDRTGDGYTLRFFAQVVSEDHSGSSDRAGFSVIALSDDLWGIELGFWDDSIWAQDDEPAAFVRDESTSFDTTSNVVQYDLAIHNTGYTLYADGVPLLSDLLRNYAAQVPNDLAHHAYHQPDFVFLGDNTSSASAELLLGDVVVLDAAIPEPASLSLLAAGGLLALCRRWARR</sequence>
<accession>A0A0F9YGD2</accession>
<dbReference type="EMBL" id="LAZR01000003">
    <property type="protein sequence ID" value="KKO11262.1"/>
    <property type="molecule type" value="Genomic_DNA"/>
</dbReference>
<dbReference type="InterPro" id="IPR013424">
    <property type="entry name" value="Ice-binding_C"/>
</dbReference>
<comment type="caution">
    <text evidence="1">The sequence shown here is derived from an EMBL/GenBank/DDBJ whole genome shotgun (WGS) entry which is preliminary data.</text>
</comment>